<protein>
    <submittedName>
        <fullName evidence="2">Uncharacterized protein</fullName>
    </submittedName>
</protein>
<dbReference type="EMBL" id="CAJHNH020000018">
    <property type="protein sequence ID" value="CAG5114633.1"/>
    <property type="molecule type" value="Genomic_DNA"/>
</dbReference>
<feature type="compositionally biased region" description="Basic and acidic residues" evidence="1">
    <location>
        <begin position="9"/>
        <end position="31"/>
    </location>
</feature>
<evidence type="ECO:0000313" key="2">
    <source>
        <dbReference type="EMBL" id="CAG5114633.1"/>
    </source>
</evidence>
<dbReference type="AlphaFoldDB" id="A0A8S3YBN2"/>
<gene>
    <name evidence="2" type="ORF">CUNI_LOCUS191</name>
</gene>
<organism evidence="2 3">
    <name type="scientific">Candidula unifasciata</name>
    <dbReference type="NCBI Taxonomy" id="100452"/>
    <lineage>
        <taxon>Eukaryota</taxon>
        <taxon>Metazoa</taxon>
        <taxon>Spiralia</taxon>
        <taxon>Lophotrochozoa</taxon>
        <taxon>Mollusca</taxon>
        <taxon>Gastropoda</taxon>
        <taxon>Heterobranchia</taxon>
        <taxon>Euthyneura</taxon>
        <taxon>Panpulmonata</taxon>
        <taxon>Eupulmonata</taxon>
        <taxon>Stylommatophora</taxon>
        <taxon>Helicina</taxon>
        <taxon>Helicoidea</taxon>
        <taxon>Geomitridae</taxon>
        <taxon>Candidula</taxon>
    </lineage>
</organism>
<name>A0A8S3YBN2_9EUPU</name>
<feature type="region of interest" description="Disordered" evidence="1">
    <location>
        <begin position="1"/>
        <end position="31"/>
    </location>
</feature>
<reference evidence="2" key="1">
    <citation type="submission" date="2021-04" db="EMBL/GenBank/DDBJ databases">
        <authorList>
            <consortium name="Molecular Ecology Group"/>
        </authorList>
    </citation>
    <scope>NUCLEOTIDE SEQUENCE</scope>
</reference>
<evidence type="ECO:0000313" key="3">
    <source>
        <dbReference type="Proteomes" id="UP000678393"/>
    </source>
</evidence>
<feature type="non-terminal residue" evidence="2">
    <location>
        <position position="1"/>
    </location>
</feature>
<keyword evidence="3" id="KW-1185">Reference proteome</keyword>
<dbReference type="OrthoDB" id="6129486at2759"/>
<accession>A0A8S3YBN2</accession>
<comment type="caution">
    <text evidence="2">The sequence shown here is derived from an EMBL/GenBank/DDBJ whole genome shotgun (WGS) entry which is preliminary data.</text>
</comment>
<evidence type="ECO:0000256" key="1">
    <source>
        <dbReference type="SAM" id="MobiDB-lite"/>
    </source>
</evidence>
<sequence length="153" mass="17544">MSDWPAASENRKQKPAMKERDRAAGVTSEKGDSFRSCVVIPTGNLLTYEAGKRWNQPGSKYFSSVPGLILGEPFDTRKPRKGRWGEIADSKIARDSECFDEAWDKMKISRIDREEIAMEDARRDLQRRIDICLYGAPRVPEVKLDPCPVRRRE</sequence>
<dbReference type="Proteomes" id="UP000678393">
    <property type="component" value="Unassembled WGS sequence"/>
</dbReference>
<proteinExistence type="predicted"/>